<protein>
    <submittedName>
        <fullName evidence="2">Uncharacterized protein</fullName>
    </submittedName>
</protein>
<sequence length="223" mass="25173">MQSRARFLEFQLLTARLLEVQAHLPRKHHSAHLNDQNTDDYKENGVEIDCDTDNENDKEAAHVDIGHKDIGDFNMSDQDEDEAGGRTSTKSMDSRKLHKRNPAQERDEVIVNSFDGHSDAENAIHRPSFASYNINPIPYPSTDLSNMTFPSRMPSISQMQPSYDALVPQPYAPVFDDITITPCYDLVQESYAFSSTLQNANYLAAPEHEDENGLSTSDKRVLD</sequence>
<dbReference type="AlphaFoldDB" id="A0A9W9F1B4"/>
<gene>
    <name evidence="2" type="ORF">NUU61_006546</name>
</gene>
<organism evidence="2 3">
    <name type="scientific">Penicillium alfredii</name>
    <dbReference type="NCBI Taxonomy" id="1506179"/>
    <lineage>
        <taxon>Eukaryota</taxon>
        <taxon>Fungi</taxon>
        <taxon>Dikarya</taxon>
        <taxon>Ascomycota</taxon>
        <taxon>Pezizomycotina</taxon>
        <taxon>Eurotiomycetes</taxon>
        <taxon>Eurotiomycetidae</taxon>
        <taxon>Eurotiales</taxon>
        <taxon>Aspergillaceae</taxon>
        <taxon>Penicillium</taxon>
    </lineage>
</organism>
<proteinExistence type="predicted"/>
<evidence type="ECO:0000256" key="1">
    <source>
        <dbReference type="SAM" id="MobiDB-lite"/>
    </source>
</evidence>
<dbReference type="GeneID" id="81396243"/>
<name>A0A9W9F1B4_9EURO</name>
<dbReference type="EMBL" id="JAPMSZ010000009">
    <property type="protein sequence ID" value="KAJ5091676.1"/>
    <property type="molecule type" value="Genomic_DNA"/>
</dbReference>
<accession>A0A9W9F1B4</accession>
<dbReference type="Proteomes" id="UP001141434">
    <property type="component" value="Unassembled WGS sequence"/>
</dbReference>
<feature type="region of interest" description="Disordered" evidence="1">
    <location>
        <begin position="66"/>
        <end position="108"/>
    </location>
</feature>
<reference evidence="2" key="1">
    <citation type="submission" date="2022-11" db="EMBL/GenBank/DDBJ databases">
        <authorList>
            <person name="Petersen C."/>
        </authorList>
    </citation>
    <scope>NUCLEOTIDE SEQUENCE</scope>
    <source>
        <strain evidence="2">IBT 34128</strain>
    </source>
</reference>
<dbReference type="RefSeq" id="XP_056509874.1">
    <property type="nucleotide sequence ID" value="XM_056657074.1"/>
</dbReference>
<reference evidence="2" key="2">
    <citation type="journal article" date="2023" name="IMA Fungus">
        <title>Comparative genomic study of the Penicillium genus elucidates a diverse pangenome and 15 lateral gene transfer events.</title>
        <authorList>
            <person name="Petersen C."/>
            <person name="Sorensen T."/>
            <person name="Nielsen M.R."/>
            <person name="Sondergaard T.E."/>
            <person name="Sorensen J.L."/>
            <person name="Fitzpatrick D.A."/>
            <person name="Frisvad J.C."/>
            <person name="Nielsen K.L."/>
        </authorList>
    </citation>
    <scope>NUCLEOTIDE SEQUENCE</scope>
    <source>
        <strain evidence="2">IBT 34128</strain>
    </source>
</reference>
<evidence type="ECO:0000313" key="3">
    <source>
        <dbReference type="Proteomes" id="UP001141434"/>
    </source>
</evidence>
<keyword evidence="3" id="KW-1185">Reference proteome</keyword>
<dbReference type="OrthoDB" id="5406221at2759"/>
<comment type="caution">
    <text evidence="2">The sequence shown here is derived from an EMBL/GenBank/DDBJ whole genome shotgun (WGS) entry which is preliminary data.</text>
</comment>
<evidence type="ECO:0000313" key="2">
    <source>
        <dbReference type="EMBL" id="KAJ5091676.1"/>
    </source>
</evidence>